<dbReference type="Proteomes" id="UP000220836">
    <property type="component" value="Unassembled WGS sequence"/>
</dbReference>
<dbReference type="AlphaFoldDB" id="A0A238KVV3"/>
<dbReference type="SUPFAM" id="SSF50090">
    <property type="entry name" value="Electron transport accessory proteins"/>
    <property type="match status" value="1"/>
</dbReference>
<dbReference type="RefSeq" id="WP_097805891.1">
    <property type="nucleotide sequence ID" value="NZ_FXYH01000014.1"/>
</dbReference>
<organism evidence="2 3">
    <name type="scientific">Pelagimonas varians</name>
    <dbReference type="NCBI Taxonomy" id="696760"/>
    <lineage>
        <taxon>Bacteria</taxon>
        <taxon>Pseudomonadati</taxon>
        <taxon>Pseudomonadota</taxon>
        <taxon>Alphaproteobacteria</taxon>
        <taxon>Rhodobacterales</taxon>
        <taxon>Roseobacteraceae</taxon>
        <taxon>Pelagimonas</taxon>
    </lineage>
</organism>
<evidence type="ECO:0000313" key="2">
    <source>
        <dbReference type="EMBL" id="SMX46925.1"/>
    </source>
</evidence>
<dbReference type="InterPro" id="IPR008990">
    <property type="entry name" value="Elect_transpt_acc-like_dom_sf"/>
</dbReference>
<evidence type="ECO:0000259" key="1">
    <source>
        <dbReference type="Pfam" id="PF21006"/>
    </source>
</evidence>
<proteinExistence type="predicted"/>
<dbReference type="Pfam" id="PF21006">
    <property type="entry name" value="NHase_beta_N"/>
    <property type="match status" value="1"/>
</dbReference>
<name>A0A238KVV3_9RHOB</name>
<reference evidence="2 3" key="1">
    <citation type="submission" date="2017-05" db="EMBL/GenBank/DDBJ databases">
        <authorList>
            <person name="Song R."/>
            <person name="Chenine A.L."/>
            <person name="Ruprecht R.M."/>
        </authorList>
    </citation>
    <scope>NUCLEOTIDE SEQUENCE [LARGE SCALE GENOMIC DNA]</scope>
    <source>
        <strain evidence="2 3">CECT 8663</strain>
    </source>
</reference>
<keyword evidence="3" id="KW-1185">Reference proteome</keyword>
<dbReference type="InterPro" id="IPR049054">
    <property type="entry name" value="CN_hydtase_beta-like_N"/>
</dbReference>
<evidence type="ECO:0000313" key="3">
    <source>
        <dbReference type="Proteomes" id="UP000220836"/>
    </source>
</evidence>
<dbReference type="Gene3D" id="1.10.472.20">
    <property type="entry name" value="Nitrile hydratase, beta subunit"/>
    <property type="match status" value="1"/>
</dbReference>
<dbReference type="InterPro" id="IPR042262">
    <property type="entry name" value="CN_hydtase_beta_C"/>
</dbReference>
<dbReference type="NCBIfam" id="TIGR03889">
    <property type="entry name" value="nitrile_acc"/>
    <property type="match status" value="1"/>
</dbReference>
<gene>
    <name evidence="2" type="ORF">PEV8663_03422</name>
</gene>
<sequence length="109" mass="11775">MSGAPSPVFEAPWHAQAFALAVYLNERGVFDWPEWTQVFGAVLAEHGLTKELDGGDDYFLAWVGALERICSEKGVAELEALSALKTSWERAYLATPHGAPVRIATGEAG</sequence>
<dbReference type="InterPro" id="IPR023808">
    <property type="entry name" value="Nitrile_Hydratase_acc_put"/>
</dbReference>
<dbReference type="EMBL" id="FXYH01000014">
    <property type="protein sequence ID" value="SMX46925.1"/>
    <property type="molecule type" value="Genomic_DNA"/>
</dbReference>
<accession>A0A238KVV3</accession>
<dbReference type="OrthoDB" id="9811616at2"/>
<feature type="domain" description="Nitrile hydratase beta subunit-like N-terminal" evidence="1">
    <location>
        <begin position="6"/>
        <end position="87"/>
    </location>
</feature>
<protein>
    <recommendedName>
        <fullName evidence="1">Nitrile hydratase beta subunit-like N-terminal domain-containing protein</fullName>
    </recommendedName>
</protein>